<feature type="chain" id="PRO_5045823262" description="MANSC domain-containing protein" evidence="4">
    <location>
        <begin position="23"/>
        <end position="114"/>
    </location>
</feature>
<dbReference type="EMBL" id="CALNXI010000397">
    <property type="protein sequence ID" value="CAH3026278.1"/>
    <property type="molecule type" value="Genomic_DNA"/>
</dbReference>
<sequence length="114" mass="12780">MALLNLTMVLLGFLYVISVVDCNLMPRHQCSPPYASEKKLAGNPLKPDHFKQLGKVQDMKECIDKCCEVEHCDLAMMSYGGQNCYGVACFSQNLCQMLPSYPTRISFDVAHVSR</sequence>
<evidence type="ECO:0000256" key="2">
    <source>
        <dbReference type="ARBA" id="ARBA00023136"/>
    </source>
</evidence>
<evidence type="ECO:0000256" key="4">
    <source>
        <dbReference type="SAM" id="SignalP"/>
    </source>
</evidence>
<dbReference type="Pfam" id="PF23597">
    <property type="entry name" value="KIAA0319_N"/>
    <property type="match status" value="1"/>
</dbReference>
<evidence type="ECO:0000259" key="5">
    <source>
        <dbReference type="Pfam" id="PF23597"/>
    </source>
</evidence>
<accession>A0ABN8M9V5</accession>
<evidence type="ECO:0000256" key="3">
    <source>
        <dbReference type="ARBA" id="ARBA00023180"/>
    </source>
</evidence>
<feature type="signal peptide" evidence="4">
    <location>
        <begin position="1"/>
        <end position="22"/>
    </location>
</feature>
<protein>
    <recommendedName>
        <fullName evidence="5">MANSC domain-containing protein</fullName>
    </recommendedName>
</protein>
<dbReference type="Proteomes" id="UP001159427">
    <property type="component" value="Unassembled WGS sequence"/>
</dbReference>
<keyword evidence="4" id="KW-0732">Signal</keyword>
<dbReference type="InterPro" id="IPR013980">
    <property type="entry name" value="MANSC_dom"/>
</dbReference>
<proteinExistence type="predicted"/>
<keyword evidence="3" id="KW-0325">Glycoprotein</keyword>
<feature type="domain" description="MANSC" evidence="5">
    <location>
        <begin position="45"/>
        <end position="97"/>
    </location>
</feature>
<evidence type="ECO:0000313" key="6">
    <source>
        <dbReference type="EMBL" id="CAH3026278.1"/>
    </source>
</evidence>
<comment type="subcellular location">
    <subcellularLocation>
        <location evidence="1">Membrane</location>
    </subcellularLocation>
</comment>
<keyword evidence="7" id="KW-1185">Reference proteome</keyword>
<gene>
    <name evidence="6" type="ORF">PEVE_00028560</name>
</gene>
<evidence type="ECO:0000313" key="7">
    <source>
        <dbReference type="Proteomes" id="UP001159427"/>
    </source>
</evidence>
<name>A0ABN8M9V5_9CNID</name>
<reference evidence="6 7" key="1">
    <citation type="submission" date="2022-05" db="EMBL/GenBank/DDBJ databases">
        <authorList>
            <consortium name="Genoscope - CEA"/>
            <person name="William W."/>
        </authorList>
    </citation>
    <scope>NUCLEOTIDE SEQUENCE [LARGE SCALE GENOMIC DNA]</scope>
</reference>
<comment type="caution">
    <text evidence="6">The sequence shown here is derived from an EMBL/GenBank/DDBJ whole genome shotgun (WGS) entry which is preliminary data.</text>
</comment>
<organism evidence="6 7">
    <name type="scientific">Porites evermanni</name>
    <dbReference type="NCBI Taxonomy" id="104178"/>
    <lineage>
        <taxon>Eukaryota</taxon>
        <taxon>Metazoa</taxon>
        <taxon>Cnidaria</taxon>
        <taxon>Anthozoa</taxon>
        <taxon>Hexacorallia</taxon>
        <taxon>Scleractinia</taxon>
        <taxon>Fungiina</taxon>
        <taxon>Poritidae</taxon>
        <taxon>Porites</taxon>
    </lineage>
</organism>
<keyword evidence="2" id="KW-0472">Membrane</keyword>
<evidence type="ECO:0000256" key="1">
    <source>
        <dbReference type="ARBA" id="ARBA00004370"/>
    </source>
</evidence>